<evidence type="ECO:0008006" key="4">
    <source>
        <dbReference type="Google" id="ProtNLM"/>
    </source>
</evidence>
<name>A0A2P5I737_DIAHE</name>
<sequence>MGNDDLLTDDHVAELLSKEAKDCSLKYSTMGMEAYTSSSPSSSRPSNKAKPNTRFLRNIIKGTEHHNKTLTAKELADSQARLKELAETEEVKRRRYNPTANEIRGRQLGNIAALLQRQPAQKRKRAAANEDETTDLQKARAAEDARRLADTAAARKRARDKDGKRRRSLERYQARRGREDDDDDGKYRYRRANTSSGDEGTISDDRGRRHRSRSPTRSSRKHRHRSPLRRKEKGRGTQRASNQSSKSTEQAESSSRRAREEDEQDVDSDPLEDLIGPAPPPNKPRGRGALRGASGMDSKFSSDYDPKSDVQVGNEDGRDDWDDALEALRDRARYRQQGADRLREAGFNEDQIKKWEKGGEKGIDDVQWTKAGERRDWDRGKNDGREVDE</sequence>
<evidence type="ECO:0000256" key="1">
    <source>
        <dbReference type="SAM" id="MobiDB-lite"/>
    </source>
</evidence>
<feature type="compositionally biased region" description="Basic and acidic residues" evidence="1">
    <location>
        <begin position="159"/>
        <end position="179"/>
    </location>
</feature>
<feature type="compositionally biased region" description="Basic and acidic residues" evidence="1">
    <location>
        <begin position="371"/>
        <end position="389"/>
    </location>
</feature>
<feature type="compositionally biased region" description="Acidic residues" evidence="1">
    <location>
        <begin position="261"/>
        <end position="272"/>
    </location>
</feature>
<protein>
    <recommendedName>
        <fullName evidence="4">Pre-mRNA-splicing factor 38B</fullName>
    </recommendedName>
</protein>
<keyword evidence="3" id="KW-1185">Reference proteome</keyword>
<evidence type="ECO:0000313" key="3">
    <source>
        <dbReference type="Proteomes" id="UP000094444"/>
    </source>
</evidence>
<comment type="caution">
    <text evidence="2">The sequence shown here is derived from an EMBL/GenBank/DDBJ whole genome shotgun (WGS) entry which is preliminary data.</text>
</comment>
<feature type="compositionally biased region" description="Basic and acidic residues" evidence="1">
    <location>
        <begin position="135"/>
        <end position="149"/>
    </location>
</feature>
<feature type="compositionally biased region" description="Basic residues" evidence="1">
    <location>
        <begin position="208"/>
        <end position="233"/>
    </location>
</feature>
<feature type="compositionally biased region" description="Low complexity" evidence="1">
    <location>
        <begin position="243"/>
        <end position="253"/>
    </location>
</feature>
<gene>
    <name evidence="2" type="ORF">DHEL01_v203280</name>
</gene>
<accession>A0A2P5I737</accession>
<dbReference type="AlphaFoldDB" id="A0A2P5I737"/>
<dbReference type="PANTHER" id="PTHR40132:SF1">
    <property type="entry name" value="PRE-MRNA-SPLICING FACTOR 38B"/>
    <property type="match status" value="1"/>
</dbReference>
<dbReference type="Proteomes" id="UP000094444">
    <property type="component" value="Unassembled WGS sequence"/>
</dbReference>
<feature type="compositionally biased region" description="Low complexity" evidence="1">
    <location>
        <begin position="37"/>
        <end position="46"/>
    </location>
</feature>
<proteinExistence type="predicted"/>
<reference evidence="2" key="1">
    <citation type="submission" date="2017-09" db="EMBL/GenBank/DDBJ databases">
        <title>Polyketide synthases of a Diaporthe helianthi virulent isolate.</title>
        <authorList>
            <person name="Baroncelli R."/>
        </authorList>
    </citation>
    <scope>NUCLEOTIDE SEQUENCE [LARGE SCALE GENOMIC DNA]</scope>
    <source>
        <strain evidence="2">7/96</strain>
    </source>
</reference>
<dbReference type="InParanoid" id="A0A2P5I737"/>
<dbReference type="EMBL" id="MAVT02000195">
    <property type="protein sequence ID" value="POS78319.1"/>
    <property type="molecule type" value="Genomic_DNA"/>
</dbReference>
<dbReference type="OrthoDB" id="2431475at2759"/>
<organism evidence="2 3">
    <name type="scientific">Diaporthe helianthi</name>
    <dbReference type="NCBI Taxonomy" id="158607"/>
    <lineage>
        <taxon>Eukaryota</taxon>
        <taxon>Fungi</taxon>
        <taxon>Dikarya</taxon>
        <taxon>Ascomycota</taxon>
        <taxon>Pezizomycotina</taxon>
        <taxon>Sordariomycetes</taxon>
        <taxon>Sordariomycetidae</taxon>
        <taxon>Diaporthales</taxon>
        <taxon>Diaporthaceae</taxon>
        <taxon>Diaporthe</taxon>
    </lineage>
</organism>
<dbReference type="PANTHER" id="PTHR40132">
    <property type="entry name" value="PRE-MRNA-SPLICING FACTOR 38B"/>
    <property type="match status" value="1"/>
</dbReference>
<feature type="region of interest" description="Disordered" evidence="1">
    <location>
        <begin position="89"/>
        <end position="320"/>
    </location>
</feature>
<dbReference type="STRING" id="158607.A0A2P5I737"/>
<feature type="region of interest" description="Disordered" evidence="1">
    <location>
        <begin position="356"/>
        <end position="389"/>
    </location>
</feature>
<feature type="region of interest" description="Disordered" evidence="1">
    <location>
        <begin position="33"/>
        <end position="54"/>
    </location>
</feature>
<evidence type="ECO:0000313" key="2">
    <source>
        <dbReference type="EMBL" id="POS78319.1"/>
    </source>
</evidence>